<dbReference type="EMBL" id="JAQNDN010000019">
    <property type="protein sequence ID" value="MDC0672237.1"/>
    <property type="molecule type" value="Genomic_DNA"/>
</dbReference>
<dbReference type="PANTHER" id="PTHR36455">
    <property type="match status" value="1"/>
</dbReference>
<dbReference type="RefSeq" id="WP_272003630.1">
    <property type="nucleotide sequence ID" value="NZ_JAQNDN010000019.1"/>
</dbReference>
<protein>
    <submittedName>
        <fullName evidence="1">IS66 family insertion sequence element accessory protein TnpB</fullName>
    </submittedName>
</protein>
<dbReference type="Pfam" id="PF05717">
    <property type="entry name" value="TnpB_IS66"/>
    <property type="match status" value="1"/>
</dbReference>
<organism evidence="1 2">
    <name type="scientific">Nannocystis radixulma</name>
    <dbReference type="NCBI Taxonomy" id="2995305"/>
    <lineage>
        <taxon>Bacteria</taxon>
        <taxon>Pseudomonadati</taxon>
        <taxon>Myxococcota</taxon>
        <taxon>Polyangia</taxon>
        <taxon>Nannocystales</taxon>
        <taxon>Nannocystaceae</taxon>
        <taxon>Nannocystis</taxon>
    </lineage>
</organism>
<dbReference type="PANTHER" id="PTHR36455:SF1">
    <property type="entry name" value="BLR8292 PROTEIN"/>
    <property type="match status" value="1"/>
</dbReference>
<sequence length="113" mass="12838">MIPASVRIFVCTQPYDMRCSYDTLALAAQQVIGEDPRSGALFVFSNKRSNRLKILWWDRNGYCLLNKRPHQALFRMPVPAGASDSRVVIDGRGLAEILQGVESSRRRQARERS</sequence>
<dbReference type="InterPro" id="IPR008878">
    <property type="entry name" value="Transposase_IS66_Orf2"/>
</dbReference>
<proteinExistence type="predicted"/>
<dbReference type="Proteomes" id="UP001217838">
    <property type="component" value="Unassembled WGS sequence"/>
</dbReference>
<dbReference type="NCBIfam" id="NF033819">
    <property type="entry name" value="IS66_TnpB"/>
    <property type="match status" value="1"/>
</dbReference>
<evidence type="ECO:0000313" key="1">
    <source>
        <dbReference type="EMBL" id="MDC0672237.1"/>
    </source>
</evidence>
<evidence type="ECO:0000313" key="2">
    <source>
        <dbReference type="Proteomes" id="UP001217838"/>
    </source>
</evidence>
<accession>A0ABT5BDU6</accession>
<comment type="caution">
    <text evidence="1">The sequence shown here is derived from an EMBL/GenBank/DDBJ whole genome shotgun (WGS) entry which is preliminary data.</text>
</comment>
<keyword evidence="2" id="KW-1185">Reference proteome</keyword>
<gene>
    <name evidence="1" type="primary">tnpB</name>
    <name evidence="1" type="ORF">POL58_31100</name>
</gene>
<name>A0ABT5BDU6_9BACT</name>
<reference evidence="1 2" key="1">
    <citation type="submission" date="2022-11" db="EMBL/GenBank/DDBJ databases">
        <title>Minimal conservation of predation-associated metabolite biosynthetic gene clusters underscores biosynthetic potential of Myxococcota including descriptions for ten novel species: Archangium lansinium sp. nov., Myxococcus landrumus sp. nov., Nannocystis bai.</title>
        <authorList>
            <person name="Ahearne A."/>
            <person name="Stevens C."/>
            <person name="Dowd S."/>
        </authorList>
    </citation>
    <scope>NUCLEOTIDE SEQUENCE [LARGE SCALE GENOMIC DNA]</scope>
    <source>
        <strain evidence="1 2">NCELM</strain>
    </source>
</reference>